<name>A0A0C2F2P0_9PEZI</name>
<sequence length="73" mass="7976">MANELFPPSVHSALPAKSCIAALASTALASGPDADLQWSLRWPSIKVLSLPMSLNYKFAAMVSFPWPTPWPHR</sequence>
<evidence type="ECO:0000313" key="1">
    <source>
        <dbReference type="EMBL" id="KIH93129.1"/>
    </source>
</evidence>
<organism evidence="1 2">
    <name type="scientific">Sporothrix brasiliensis 5110</name>
    <dbReference type="NCBI Taxonomy" id="1398154"/>
    <lineage>
        <taxon>Eukaryota</taxon>
        <taxon>Fungi</taxon>
        <taxon>Dikarya</taxon>
        <taxon>Ascomycota</taxon>
        <taxon>Pezizomycotina</taxon>
        <taxon>Sordariomycetes</taxon>
        <taxon>Sordariomycetidae</taxon>
        <taxon>Ophiostomatales</taxon>
        <taxon>Ophiostomataceae</taxon>
        <taxon>Sporothrix</taxon>
    </lineage>
</organism>
<protein>
    <submittedName>
        <fullName evidence="1">Uncharacterized protein</fullName>
    </submittedName>
</protein>
<evidence type="ECO:0000313" key="2">
    <source>
        <dbReference type="Proteomes" id="UP000031575"/>
    </source>
</evidence>
<proteinExistence type="predicted"/>
<dbReference type="EMBL" id="AWTV01000006">
    <property type="protein sequence ID" value="KIH93129.1"/>
    <property type="molecule type" value="Genomic_DNA"/>
</dbReference>
<dbReference type="AlphaFoldDB" id="A0A0C2F2P0"/>
<dbReference type="Proteomes" id="UP000031575">
    <property type="component" value="Unassembled WGS sequence"/>
</dbReference>
<dbReference type="GeneID" id="63682197"/>
<dbReference type="HOGENOM" id="CLU_2706417_0_0_1"/>
<comment type="caution">
    <text evidence="1">The sequence shown here is derived from an EMBL/GenBank/DDBJ whole genome shotgun (WGS) entry which is preliminary data.</text>
</comment>
<dbReference type="RefSeq" id="XP_040621139.1">
    <property type="nucleotide sequence ID" value="XM_040767276.1"/>
</dbReference>
<reference evidence="1 2" key="1">
    <citation type="journal article" date="2014" name="BMC Genomics">
        <title>Comparative genomics of the major fungal agents of human and animal Sporotrichosis: Sporothrix schenckii and Sporothrix brasiliensis.</title>
        <authorList>
            <person name="Teixeira M.M."/>
            <person name="de Almeida L.G."/>
            <person name="Kubitschek-Barreira P."/>
            <person name="Alves F.L."/>
            <person name="Kioshima E.S."/>
            <person name="Abadio A.K."/>
            <person name="Fernandes L."/>
            <person name="Derengowski L.S."/>
            <person name="Ferreira K.S."/>
            <person name="Souza R.C."/>
            <person name="Ruiz J.C."/>
            <person name="de Andrade N.C."/>
            <person name="Paes H.C."/>
            <person name="Nicola A.M."/>
            <person name="Albuquerque P."/>
            <person name="Gerber A.L."/>
            <person name="Martins V.P."/>
            <person name="Peconick L.D."/>
            <person name="Neto A.V."/>
            <person name="Chaucanez C.B."/>
            <person name="Silva P.A."/>
            <person name="Cunha O.L."/>
            <person name="de Oliveira F.F."/>
            <person name="dos Santos T.C."/>
            <person name="Barros A.L."/>
            <person name="Soares M.A."/>
            <person name="de Oliveira L.M."/>
            <person name="Marini M.M."/>
            <person name="Villalobos-Duno H."/>
            <person name="Cunha M.M."/>
            <person name="de Hoog S."/>
            <person name="da Silveira J.F."/>
            <person name="Henrissat B."/>
            <person name="Nino-Vega G.A."/>
            <person name="Cisalpino P.S."/>
            <person name="Mora-Montes H.M."/>
            <person name="Almeida S.R."/>
            <person name="Stajich J.E."/>
            <person name="Lopes-Bezerra L.M."/>
            <person name="Vasconcelos A.T."/>
            <person name="Felipe M.S."/>
        </authorList>
    </citation>
    <scope>NUCLEOTIDE SEQUENCE [LARGE SCALE GENOMIC DNA]</scope>
    <source>
        <strain evidence="1 2">5110</strain>
    </source>
</reference>
<dbReference type="VEuPathDB" id="FungiDB:SPBR_09150"/>
<accession>A0A0C2F2P0</accession>
<gene>
    <name evidence="1" type="ORF">SPBR_09150</name>
</gene>
<keyword evidence="2" id="KW-1185">Reference proteome</keyword>